<reference evidence="8 9" key="1">
    <citation type="submission" date="2017-04" db="EMBL/GenBank/DDBJ databases">
        <title>Draft genome sequence of Tuber borchii Vittad., a whitish edible truffle.</title>
        <authorList>
            <consortium name="DOE Joint Genome Institute"/>
            <person name="Murat C."/>
            <person name="Kuo A."/>
            <person name="Barry K.W."/>
            <person name="Clum A."/>
            <person name="Dockter R.B."/>
            <person name="Fauchery L."/>
            <person name="Iotti M."/>
            <person name="Kohler A."/>
            <person name="Labutti K."/>
            <person name="Lindquist E.A."/>
            <person name="Lipzen A."/>
            <person name="Ohm R.A."/>
            <person name="Wang M."/>
            <person name="Grigoriev I.V."/>
            <person name="Zambonelli A."/>
            <person name="Martin F.M."/>
        </authorList>
    </citation>
    <scope>NUCLEOTIDE SEQUENCE [LARGE SCALE GENOMIC DNA]</scope>
    <source>
        <strain evidence="8 9">Tbo3840</strain>
    </source>
</reference>
<dbReference type="SMART" id="SM00724">
    <property type="entry name" value="TLC"/>
    <property type="match status" value="1"/>
</dbReference>
<evidence type="ECO:0000256" key="1">
    <source>
        <dbReference type="ARBA" id="ARBA00004141"/>
    </source>
</evidence>
<dbReference type="Pfam" id="PF03798">
    <property type="entry name" value="TRAM_LAG1_CLN8"/>
    <property type="match status" value="1"/>
</dbReference>
<feature type="transmembrane region" description="Helical" evidence="6">
    <location>
        <begin position="75"/>
        <end position="97"/>
    </location>
</feature>
<evidence type="ECO:0000313" key="9">
    <source>
        <dbReference type="Proteomes" id="UP000244722"/>
    </source>
</evidence>
<feature type="transmembrane region" description="Helical" evidence="6">
    <location>
        <begin position="276"/>
        <end position="297"/>
    </location>
</feature>
<dbReference type="InterPro" id="IPR050846">
    <property type="entry name" value="TLCD"/>
</dbReference>
<evidence type="ECO:0000256" key="2">
    <source>
        <dbReference type="ARBA" id="ARBA00022692"/>
    </source>
</evidence>
<dbReference type="STRING" id="42251.A0A2T7A7Q9"/>
<dbReference type="PANTHER" id="PTHR13439:SF0">
    <property type="entry name" value="TOPOISOMERASE I DAMAGE AFFECTED PROTEIN 4"/>
    <property type="match status" value="1"/>
</dbReference>
<protein>
    <submittedName>
        <fullName evidence="8">TLC domain-domain-containing protein</fullName>
    </submittedName>
</protein>
<gene>
    <name evidence="8" type="ORF">B9Z19DRAFT_1071625</name>
</gene>
<dbReference type="Proteomes" id="UP000244722">
    <property type="component" value="Unassembled WGS sequence"/>
</dbReference>
<dbReference type="AlphaFoldDB" id="A0A2T7A7Q9"/>
<feature type="transmembrane region" description="Helical" evidence="6">
    <location>
        <begin position="37"/>
        <end position="55"/>
    </location>
</feature>
<comment type="caution">
    <text evidence="8">The sequence shown here is derived from an EMBL/GenBank/DDBJ whole genome shotgun (WGS) entry which is preliminary data.</text>
</comment>
<evidence type="ECO:0000256" key="6">
    <source>
        <dbReference type="SAM" id="Phobius"/>
    </source>
</evidence>
<evidence type="ECO:0000259" key="7">
    <source>
        <dbReference type="PROSITE" id="PS50922"/>
    </source>
</evidence>
<evidence type="ECO:0000313" key="8">
    <source>
        <dbReference type="EMBL" id="PUU83776.1"/>
    </source>
</evidence>
<dbReference type="PANTHER" id="PTHR13439">
    <property type="entry name" value="CT120 PROTEIN"/>
    <property type="match status" value="1"/>
</dbReference>
<evidence type="ECO:0000256" key="3">
    <source>
        <dbReference type="ARBA" id="ARBA00022989"/>
    </source>
</evidence>
<keyword evidence="2 5" id="KW-0812">Transmembrane</keyword>
<feature type="transmembrane region" description="Helical" evidence="6">
    <location>
        <begin position="173"/>
        <end position="194"/>
    </location>
</feature>
<name>A0A2T7A7Q9_TUBBO</name>
<dbReference type="GO" id="GO:0005783">
    <property type="term" value="C:endoplasmic reticulum"/>
    <property type="evidence" value="ECO:0007669"/>
    <property type="project" value="TreeGrafter"/>
</dbReference>
<evidence type="ECO:0000256" key="4">
    <source>
        <dbReference type="ARBA" id="ARBA00023136"/>
    </source>
</evidence>
<proteinExistence type="predicted"/>
<dbReference type="EMBL" id="NESQ01000007">
    <property type="protein sequence ID" value="PUU83776.1"/>
    <property type="molecule type" value="Genomic_DNA"/>
</dbReference>
<organism evidence="8 9">
    <name type="scientific">Tuber borchii</name>
    <name type="common">White truffle</name>
    <dbReference type="NCBI Taxonomy" id="42251"/>
    <lineage>
        <taxon>Eukaryota</taxon>
        <taxon>Fungi</taxon>
        <taxon>Dikarya</taxon>
        <taxon>Ascomycota</taxon>
        <taxon>Pezizomycotina</taxon>
        <taxon>Pezizomycetes</taxon>
        <taxon>Pezizales</taxon>
        <taxon>Tuberaceae</taxon>
        <taxon>Tuber</taxon>
    </lineage>
</organism>
<feature type="transmembrane region" description="Helical" evidence="6">
    <location>
        <begin position="147"/>
        <end position="167"/>
    </location>
</feature>
<dbReference type="PROSITE" id="PS50922">
    <property type="entry name" value="TLC"/>
    <property type="match status" value="1"/>
</dbReference>
<accession>A0A2T7A7Q9</accession>
<comment type="subcellular location">
    <subcellularLocation>
        <location evidence="1">Membrane</location>
        <topology evidence="1">Multi-pass membrane protein</topology>
    </subcellularLocation>
</comment>
<keyword evidence="9" id="KW-1185">Reference proteome</keyword>
<keyword evidence="3 6" id="KW-1133">Transmembrane helix</keyword>
<dbReference type="GO" id="GO:0055088">
    <property type="term" value="P:lipid homeostasis"/>
    <property type="evidence" value="ECO:0007669"/>
    <property type="project" value="TreeGrafter"/>
</dbReference>
<dbReference type="GO" id="GO:0016020">
    <property type="term" value="C:membrane"/>
    <property type="evidence" value="ECO:0007669"/>
    <property type="project" value="UniProtKB-SubCell"/>
</dbReference>
<dbReference type="InterPro" id="IPR006634">
    <property type="entry name" value="TLC-dom"/>
</dbReference>
<keyword evidence="4 5" id="KW-0472">Membrane</keyword>
<evidence type="ECO:0000256" key="5">
    <source>
        <dbReference type="PROSITE-ProRule" id="PRU00205"/>
    </source>
</evidence>
<sequence length="365" mass="41500">MASSVLFAPCPPALTELVKPYATKIGLHSLPLHIHQVIAAFVVYHFIFAVISPIFSSIALPKTYRNFDKRTKVNWNVHVVSFIQSTFICVLAIWAACNDPQRDAWSKDEAAMLKRTFEYNHIQGAVQAYAEGYFIWDLFMSAWHLDIFGLGFLAHAASAVMVFSLGFRPFVNYWASVFVLFEISSPFLNIHWFCDKTGMTGSLTQLINGFFLLTSFFCCRLIWGTWNAALVFIDLHSIYNNPPSVLRPSDDNLIHPDHLETDEIVAHPFAGKSLPFWLIMVYLGSNTILNLLNYYWFGRMIQTVSARFTKDKPAKKGKKEKKEKEEAIEVDANGKIWVEGTDVNVGTTVEVVKEKLKKRTVTRQA</sequence>
<dbReference type="OrthoDB" id="10266980at2759"/>
<feature type="domain" description="TLC" evidence="7">
    <location>
        <begin position="70"/>
        <end position="309"/>
    </location>
</feature>